<dbReference type="PROSITE" id="PS51375">
    <property type="entry name" value="PPR"/>
    <property type="match status" value="4"/>
</dbReference>
<keyword evidence="4" id="KW-1185">Reference proteome</keyword>
<accession>A0AA38G288</accession>
<sequence length="412" mass="46564">AKPAAVAMGIYKRLIGILGSHASSSVIASEPSIVLRRGMRQVVMSQAALDAAAERRRRKRKLRLDPPMQALERNREYRQANRDSNLPETINLLVGDRLSLHNRIQTLCRSGKIDEALVSLKQSQYSRIRPTVFTYNSVLGHLQRAGQHAKVFALFDFMQKASVIPNLVTYNIVLGSHCELLDMDNSFAILKMIYDANMVPSTVTFNHLMKAHFRLEKYEDVMRLYREMLEKCHGADPPTYAATIEGFVNGGAMDLATELYMEMRRRGSLFSEPVFCNLIRGYFAAGRVQEALDIFEFIPEKVERTVMAYNAVMDGYCKDGQMTDALGFLERIGEYNLSPNASSFAILMRGYIGQENLQEAEKLFRVEFATKENKVPRLADLVDVIRGMQSRLEAMESMQCGVVVDEDASDDE</sequence>
<gene>
    <name evidence="3" type="ORF">KI387_022962</name>
</gene>
<dbReference type="InterPro" id="IPR011990">
    <property type="entry name" value="TPR-like_helical_dom_sf"/>
</dbReference>
<dbReference type="Gene3D" id="1.25.40.10">
    <property type="entry name" value="Tetratricopeptide repeat domain"/>
    <property type="match status" value="2"/>
</dbReference>
<dbReference type="NCBIfam" id="TIGR00756">
    <property type="entry name" value="PPR"/>
    <property type="match status" value="3"/>
</dbReference>
<feature type="repeat" description="PPR" evidence="2">
    <location>
        <begin position="131"/>
        <end position="165"/>
    </location>
</feature>
<name>A0AA38G288_TAXCH</name>
<dbReference type="InterPro" id="IPR002885">
    <property type="entry name" value="PPR_rpt"/>
</dbReference>
<dbReference type="Pfam" id="PF13041">
    <property type="entry name" value="PPR_2"/>
    <property type="match status" value="3"/>
</dbReference>
<dbReference type="PANTHER" id="PTHR47937">
    <property type="entry name" value="PLASTID TRANSCRIPTIONALLY ACTIVE CHROMOSOME 2-LIKE PROTEIN"/>
    <property type="match status" value="1"/>
</dbReference>
<comment type="caution">
    <text evidence="3">The sequence shown here is derived from an EMBL/GenBank/DDBJ whole genome shotgun (WGS) entry which is preliminary data.</text>
</comment>
<reference evidence="3 4" key="1">
    <citation type="journal article" date="2021" name="Nat. Plants">
        <title>The Taxus genome provides insights into paclitaxel biosynthesis.</title>
        <authorList>
            <person name="Xiong X."/>
            <person name="Gou J."/>
            <person name="Liao Q."/>
            <person name="Li Y."/>
            <person name="Zhou Q."/>
            <person name="Bi G."/>
            <person name="Li C."/>
            <person name="Du R."/>
            <person name="Wang X."/>
            <person name="Sun T."/>
            <person name="Guo L."/>
            <person name="Liang H."/>
            <person name="Lu P."/>
            <person name="Wu Y."/>
            <person name="Zhang Z."/>
            <person name="Ro D.K."/>
            <person name="Shang Y."/>
            <person name="Huang S."/>
            <person name="Yan J."/>
        </authorList>
    </citation>
    <scope>NUCLEOTIDE SEQUENCE [LARGE SCALE GENOMIC DNA]</scope>
    <source>
        <strain evidence="3">Ta-2019</strain>
    </source>
</reference>
<feature type="repeat" description="PPR" evidence="2">
    <location>
        <begin position="201"/>
        <end position="231"/>
    </location>
</feature>
<dbReference type="PANTHER" id="PTHR47937:SF2">
    <property type="entry name" value="PENTATRICOPEPTIDE (PPR) REPEAT-CONTAINING PROTEIN, PF01535'-RELATED"/>
    <property type="match status" value="1"/>
</dbReference>
<dbReference type="SUPFAM" id="SSF48452">
    <property type="entry name" value="TPR-like"/>
    <property type="match status" value="1"/>
</dbReference>
<dbReference type="AlphaFoldDB" id="A0AA38G288"/>
<dbReference type="OMA" id="PWANHNT"/>
<feature type="non-terminal residue" evidence="3">
    <location>
        <position position="412"/>
    </location>
</feature>
<organism evidence="3 4">
    <name type="scientific">Taxus chinensis</name>
    <name type="common">Chinese yew</name>
    <name type="synonym">Taxus wallichiana var. chinensis</name>
    <dbReference type="NCBI Taxonomy" id="29808"/>
    <lineage>
        <taxon>Eukaryota</taxon>
        <taxon>Viridiplantae</taxon>
        <taxon>Streptophyta</taxon>
        <taxon>Embryophyta</taxon>
        <taxon>Tracheophyta</taxon>
        <taxon>Spermatophyta</taxon>
        <taxon>Pinopsida</taxon>
        <taxon>Pinidae</taxon>
        <taxon>Conifers II</taxon>
        <taxon>Cupressales</taxon>
        <taxon>Taxaceae</taxon>
        <taxon>Taxus</taxon>
    </lineage>
</organism>
<protein>
    <submittedName>
        <fullName evidence="3">Uncharacterized protein</fullName>
    </submittedName>
</protein>
<feature type="repeat" description="PPR" evidence="2">
    <location>
        <begin position="305"/>
        <end position="339"/>
    </location>
</feature>
<dbReference type="Pfam" id="PF01535">
    <property type="entry name" value="PPR"/>
    <property type="match status" value="1"/>
</dbReference>
<keyword evidence="1" id="KW-0677">Repeat</keyword>
<proteinExistence type="predicted"/>
<evidence type="ECO:0000256" key="1">
    <source>
        <dbReference type="ARBA" id="ARBA00022737"/>
    </source>
</evidence>
<evidence type="ECO:0000256" key="2">
    <source>
        <dbReference type="PROSITE-ProRule" id="PRU00708"/>
    </source>
</evidence>
<dbReference type="InterPro" id="IPR052308">
    <property type="entry name" value="PPR_domain-containing"/>
</dbReference>
<dbReference type="Proteomes" id="UP000824469">
    <property type="component" value="Unassembled WGS sequence"/>
</dbReference>
<evidence type="ECO:0000313" key="4">
    <source>
        <dbReference type="Proteomes" id="UP000824469"/>
    </source>
</evidence>
<feature type="repeat" description="PPR" evidence="2">
    <location>
        <begin position="236"/>
        <end position="270"/>
    </location>
</feature>
<dbReference type="EMBL" id="JAHRHJ020000005">
    <property type="protein sequence ID" value="KAH9314335.1"/>
    <property type="molecule type" value="Genomic_DNA"/>
</dbReference>
<evidence type="ECO:0000313" key="3">
    <source>
        <dbReference type="EMBL" id="KAH9314335.1"/>
    </source>
</evidence>